<reference evidence="1 2" key="1">
    <citation type="journal article" date="2008" name="Appl. Environ. Microbiol.">
        <title>Genome of the epsilonproteobacterial chemolithoautotroph Sulfurimonas denitrificans.</title>
        <authorList>
            <person name="Sievert S.M."/>
            <person name="Scott K.M."/>
            <person name="Klotz M.G."/>
            <person name="Chain P.S.G."/>
            <person name="Hauser L.J."/>
            <person name="Hemp J."/>
            <person name="Huegler M."/>
            <person name="Land M."/>
            <person name="Lapidus A."/>
            <person name="Larimer F.W."/>
            <person name="Lucas S."/>
            <person name="Malfatti S.A."/>
            <person name="Meyer F."/>
            <person name="Paulsen I.T."/>
            <person name="Ren Q."/>
            <person name="Simon J."/>
            <person name="Bailey K."/>
            <person name="Diaz E."/>
            <person name="Fitzpatrick K.A."/>
            <person name="Glover B."/>
            <person name="Gwatney N."/>
            <person name="Korajkic A."/>
            <person name="Long A."/>
            <person name="Mobberley J.M."/>
            <person name="Pantry S.N."/>
            <person name="Pazder G."/>
            <person name="Peterson S."/>
            <person name="Quintanilla J.D."/>
            <person name="Sprinkle R."/>
            <person name="Stephens J."/>
            <person name="Thomas P."/>
            <person name="Vaughn R."/>
            <person name="Weber M.J."/>
            <person name="Wooten L.L."/>
        </authorList>
    </citation>
    <scope>NUCLEOTIDE SEQUENCE [LARGE SCALE GENOMIC DNA]</scope>
    <source>
        <strain evidence="2">ATCC 33889 / DSM 1251</strain>
    </source>
</reference>
<evidence type="ECO:0000313" key="2">
    <source>
        <dbReference type="Proteomes" id="UP000002714"/>
    </source>
</evidence>
<dbReference type="Proteomes" id="UP000002714">
    <property type="component" value="Chromosome"/>
</dbReference>
<dbReference type="eggNOG" id="ENOG50331BY">
    <property type="taxonomic scope" value="Bacteria"/>
</dbReference>
<protein>
    <submittedName>
        <fullName evidence="1">Uncharacterized protein</fullName>
    </submittedName>
</protein>
<keyword evidence="2" id="KW-1185">Reference proteome</keyword>
<dbReference type="AlphaFoldDB" id="Q30QW6"/>
<dbReference type="OrthoDB" id="5457266at2"/>
<organism evidence="1 2">
    <name type="scientific">Sulfurimonas denitrificans (strain ATCC 33889 / DSM 1251)</name>
    <name type="common">Thiomicrospira denitrificans (strain ATCC 33889 / DSM 1251)</name>
    <dbReference type="NCBI Taxonomy" id="326298"/>
    <lineage>
        <taxon>Bacteria</taxon>
        <taxon>Pseudomonadati</taxon>
        <taxon>Campylobacterota</taxon>
        <taxon>Epsilonproteobacteria</taxon>
        <taxon>Campylobacterales</taxon>
        <taxon>Sulfurimonadaceae</taxon>
        <taxon>Sulfurimonas</taxon>
    </lineage>
</organism>
<dbReference type="RefSeq" id="WP_011372967.1">
    <property type="nucleotide sequence ID" value="NC_007575.1"/>
</dbReference>
<dbReference type="HOGENOM" id="CLU_136106_0_0_7"/>
<dbReference type="KEGG" id="tdn:Suden_1337"/>
<dbReference type="EMBL" id="CP000153">
    <property type="protein sequence ID" value="ABB44615.1"/>
    <property type="molecule type" value="Genomic_DNA"/>
</dbReference>
<accession>Q30QW6</accession>
<proteinExistence type="predicted"/>
<sequence>MSSKQLSLLFTLLLAILYLFFENELTLNQQDNNVKKDEKYYQTKMCQELKGKIEYVLADKTRVDCLTNEYAIEVDFAKKWAEAIGQSLYYAQMTGKKPAIGFIVGDGDERYLKRVESVAEKFDIKIIILEK</sequence>
<evidence type="ECO:0000313" key="1">
    <source>
        <dbReference type="EMBL" id="ABB44615.1"/>
    </source>
</evidence>
<gene>
    <name evidence="1" type="ordered locus">Suden_1337</name>
</gene>
<name>Q30QW6_SULDN</name>
<dbReference type="STRING" id="326298.Suden_1337"/>